<feature type="transmembrane region" description="Helical" evidence="1">
    <location>
        <begin position="183"/>
        <end position="203"/>
    </location>
</feature>
<gene>
    <name evidence="2" type="ORF">GQ607_010580</name>
</gene>
<accession>A0A8H3WA79</accession>
<evidence type="ECO:0000313" key="3">
    <source>
        <dbReference type="Proteomes" id="UP000434172"/>
    </source>
</evidence>
<evidence type="ECO:0000313" key="2">
    <source>
        <dbReference type="EMBL" id="KAF0322077.1"/>
    </source>
</evidence>
<evidence type="ECO:0000256" key="1">
    <source>
        <dbReference type="SAM" id="Phobius"/>
    </source>
</evidence>
<keyword evidence="1" id="KW-0812">Transmembrane</keyword>
<name>A0A8H3WA79_9PEZI</name>
<keyword evidence="3" id="KW-1185">Reference proteome</keyword>
<dbReference type="AlphaFoldDB" id="A0A8H3WA79"/>
<reference evidence="2 3" key="1">
    <citation type="submission" date="2019-12" db="EMBL/GenBank/DDBJ databases">
        <title>A genome sequence resource for the geographically widespread anthracnose pathogen Colletotrichum asianum.</title>
        <authorList>
            <person name="Meng Y."/>
        </authorList>
    </citation>
    <scope>NUCLEOTIDE SEQUENCE [LARGE SCALE GENOMIC DNA]</scope>
    <source>
        <strain evidence="2 3">ICMP 18580</strain>
    </source>
</reference>
<proteinExistence type="predicted"/>
<protein>
    <submittedName>
        <fullName evidence="2">Multidrug resistance-associated abc transporter</fullName>
    </submittedName>
</protein>
<keyword evidence="1" id="KW-0472">Membrane</keyword>
<dbReference type="OrthoDB" id="5378430at2759"/>
<dbReference type="EMBL" id="WOWK01000064">
    <property type="protein sequence ID" value="KAF0322077.1"/>
    <property type="molecule type" value="Genomic_DNA"/>
</dbReference>
<dbReference type="Proteomes" id="UP000434172">
    <property type="component" value="Unassembled WGS sequence"/>
</dbReference>
<keyword evidence="1" id="KW-1133">Transmembrane helix</keyword>
<sequence length="281" mass="30392">MVVEDVRYAAVYISRQNNNGLAYDYKCPRTTTDFGELPSSIDLYNYPWNNNQSDCIAVAKLRITAGVTLCSQSESDLGRSSHSTCLWKSGVLTADSHSVSPDPLVNEVLYAMPEVQALAAALASYGPGTPTRTLETTLRNSLTQAYQGTWSSFVELLSQDQQVSTPARKPVTLLDAQVSSRRMYTWLGMSSLLVLSGVLLMIIQSCCRGKTVNDPVVASLMLDSSEVVLADNSGLCNAVDIGQGHGNADMRLKLEVSGINVPYTSMAGGYRHPKLVPESQA</sequence>
<comment type="caution">
    <text evidence="2">The sequence shown here is derived from an EMBL/GenBank/DDBJ whole genome shotgun (WGS) entry which is preliminary data.</text>
</comment>
<organism evidence="2 3">
    <name type="scientific">Colletotrichum asianum</name>
    <dbReference type="NCBI Taxonomy" id="702518"/>
    <lineage>
        <taxon>Eukaryota</taxon>
        <taxon>Fungi</taxon>
        <taxon>Dikarya</taxon>
        <taxon>Ascomycota</taxon>
        <taxon>Pezizomycotina</taxon>
        <taxon>Sordariomycetes</taxon>
        <taxon>Hypocreomycetidae</taxon>
        <taxon>Glomerellales</taxon>
        <taxon>Glomerellaceae</taxon>
        <taxon>Colletotrichum</taxon>
        <taxon>Colletotrichum gloeosporioides species complex</taxon>
    </lineage>
</organism>